<evidence type="ECO:0000256" key="5">
    <source>
        <dbReference type="ARBA" id="ARBA00038359"/>
    </source>
</evidence>
<feature type="transmembrane region" description="Helical" evidence="7">
    <location>
        <begin position="226"/>
        <end position="250"/>
    </location>
</feature>
<dbReference type="InterPro" id="IPR052337">
    <property type="entry name" value="SAT4-like"/>
</dbReference>
<evidence type="ECO:0000313" key="9">
    <source>
        <dbReference type="EMBL" id="KFH42169.1"/>
    </source>
</evidence>
<evidence type="ECO:0000313" key="10">
    <source>
        <dbReference type="Proteomes" id="UP000029964"/>
    </source>
</evidence>
<evidence type="ECO:0000256" key="3">
    <source>
        <dbReference type="ARBA" id="ARBA00022989"/>
    </source>
</evidence>
<evidence type="ECO:0000256" key="4">
    <source>
        <dbReference type="ARBA" id="ARBA00023136"/>
    </source>
</evidence>
<evidence type="ECO:0000256" key="2">
    <source>
        <dbReference type="ARBA" id="ARBA00022692"/>
    </source>
</evidence>
<feature type="transmembrane region" description="Helical" evidence="7">
    <location>
        <begin position="262"/>
        <end position="283"/>
    </location>
</feature>
<dbReference type="AlphaFoldDB" id="A0A086SYI7"/>
<comment type="subcellular location">
    <subcellularLocation>
        <location evidence="1">Membrane</location>
        <topology evidence="1">Multi-pass membrane protein</topology>
    </subcellularLocation>
</comment>
<dbReference type="InterPro" id="IPR049326">
    <property type="entry name" value="Rhodopsin_dom_fungi"/>
</dbReference>
<comment type="caution">
    <text evidence="9">The sequence shown here is derived from an EMBL/GenBank/DDBJ whole genome shotgun (WGS) entry which is preliminary data.</text>
</comment>
<dbReference type="HOGENOM" id="CLU_028200_0_1_1"/>
<feature type="compositionally biased region" description="Low complexity" evidence="6">
    <location>
        <begin position="325"/>
        <end position="335"/>
    </location>
</feature>
<dbReference type="OrthoDB" id="5342292at2759"/>
<sequence>MEGPAQAPLSEAYRAESQADLLYALFALPIPLELLSTLFRLWVKARKTTSRRVAADDYLMIFATFVSIAVCVIALAYDSEPRLTPRQGPSNGLGRHIETVSAESLASFRKADYVFSHFYNLGIATTKLSVLALYHGIFGGNPLFRTLIIATSTFILAWILVMELVLAAGCRPVQVWWGAAQGPCVDKIAFTYFTNTTNLAADLWIFSMPIPTIMRLQALRDRRASLFFLFSVGLGTCLLSAARLGFVFAVGTGDITWWGGPLAILSCWETCGGVLCANLPIVYKTTIQFLVDLRTRILGSSAFTTTKPRTTSDAASGAAAASSSSAAAATRSTTTQQSRPSGCPYHDWHRLHHTNSSGGGGRDGHDDGTDDEPLVFANMSSADGTEMDEFGMEGGDCRAERLYDHRRGGGGDTT</sequence>
<evidence type="ECO:0000256" key="7">
    <source>
        <dbReference type="SAM" id="Phobius"/>
    </source>
</evidence>
<keyword evidence="4 7" id="KW-0472">Membrane</keyword>
<feature type="domain" description="Rhodopsin" evidence="8">
    <location>
        <begin position="40"/>
        <end position="284"/>
    </location>
</feature>
<accession>A0A086SYI7</accession>
<dbReference type="EMBL" id="JPKY01000102">
    <property type="protein sequence ID" value="KFH42169.1"/>
    <property type="molecule type" value="Genomic_DNA"/>
</dbReference>
<organism evidence="9 10">
    <name type="scientific">Hapsidospora chrysogenum (strain ATCC 11550 / CBS 779.69 / DSM 880 / IAM 14645 / JCM 23072 / IMI 49137)</name>
    <name type="common">Acremonium chrysogenum</name>
    <dbReference type="NCBI Taxonomy" id="857340"/>
    <lineage>
        <taxon>Eukaryota</taxon>
        <taxon>Fungi</taxon>
        <taxon>Dikarya</taxon>
        <taxon>Ascomycota</taxon>
        <taxon>Pezizomycotina</taxon>
        <taxon>Sordariomycetes</taxon>
        <taxon>Hypocreomycetidae</taxon>
        <taxon>Hypocreales</taxon>
        <taxon>Bionectriaceae</taxon>
        <taxon>Hapsidospora</taxon>
    </lineage>
</organism>
<keyword evidence="10" id="KW-1185">Reference proteome</keyword>
<keyword evidence="3 7" id="KW-1133">Transmembrane helix</keyword>
<dbReference type="GO" id="GO:0016020">
    <property type="term" value="C:membrane"/>
    <property type="evidence" value="ECO:0007669"/>
    <property type="project" value="UniProtKB-SubCell"/>
</dbReference>
<feature type="transmembrane region" description="Helical" evidence="7">
    <location>
        <begin position="21"/>
        <end position="43"/>
    </location>
</feature>
<reference evidence="10" key="1">
    <citation type="journal article" date="2014" name="Genome Announc.">
        <title>Genome sequence and annotation of Acremonium chrysogenum, producer of the beta-lactam antibiotic cephalosporin C.</title>
        <authorList>
            <person name="Terfehr D."/>
            <person name="Dahlmann T.A."/>
            <person name="Specht T."/>
            <person name="Zadra I."/>
            <person name="Kuernsteiner H."/>
            <person name="Kueck U."/>
        </authorList>
    </citation>
    <scope>NUCLEOTIDE SEQUENCE [LARGE SCALE GENOMIC DNA]</scope>
    <source>
        <strain evidence="10">ATCC 11550 / CBS 779.69 / DSM 880 / IAM 14645 / JCM 23072 / IMI 49137</strain>
    </source>
</reference>
<dbReference type="PANTHER" id="PTHR33048">
    <property type="entry name" value="PTH11-LIKE INTEGRAL MEMBRANE PROTEIN (AFU_ORTHOLOGUE AFUA_5G11245)"/>
    <property type="match status" value="1"/>
</dbReference>
<name>A0A086SYI7_HAPC1</name>
<dbReference type="Proteomes" id="UP000029964">
    <property type="component" value="Unassembled WGS sequence"/>
</dbReference>
<feature type="transmembrane region" description="Helical" evidence="7">
    <location>
        <begin position="146"/>
        <end position="168"/>
    </location>
</feature>
<dbReference type="Pfam" id="PF20684">
    <property type="entry name" value="Fung_rhodopsin"/>
    <property type="match status" value="1"/>
</dbReference>
<feature type="compositionally biased region" description="Basic and acidic residues" evidence="6">
    <location>
        <begin position="395"/>
        <end position="414"/>
    </location>
</feature>
<protein>
    <recommendedName>
        <fullName evidence="8">Rhodopsin domain-containing protein</fullName>
    </recommendedName>
</protein>
<comment type="similarity">
    <text evidence="5">Belongs to the SAT4 family.</text>
</comment>
<proteinExistence type="inferred from homology"/>
<evidence type="ECO:0000259" key="8">
    <source>
        <dbReference type="Pfam" id="PF20684"/>
    </source>
</evidence>
<evidence type="ECO:0000256" key="1">
    <source>
        <dbReference type="ARBA" id="ARBA00004141"/>
    </source>
</evidence>
<evidence type="ECO:0000256" key="6">
    <source>
        <dbReference type="SAM" id="MobiDB-lite"/>
    </source>
</evidence>
<dbReference type="PANTHER" id="PTHR33048:SF8">
    <property type="entry name" value="INTEGRAL MEMBRANE PROTEIN-RELATED"/>
    <property type="match status" value="1"/>
</dbReference>
<gene>
    <name evidence="9" type="ORF">ACRE_070890</name>
</gene>
<feature type="transmembrane region" description="Helical" evidence="7">
    <location>
        <begin position="55"/>
        <end position="77"/>
    </location>
</feature>
<feature type="region of interest" description="Disordered" evidence="6">
    <location>
        <begin position="325"/>
        <end position="414"/>
    </location>
</feature>
<keyword evidence="2 7" id="KW-0812">Transmembrane</keyword>
<feature type="transmembrane region" description="Helical" evidence="7">
    <location>
        <begin position="114"/>
        <end position="134"/>
    </location>
</feature>